<feature type="domain" description="Phage head morphogenesis" evidence="1">
    <location>
        <begin position="151"/>
        <end position="259"/>
    </location>
</feature>
<evidence type="ECO:0000313" key="2">
    <source>
        <dbReference type="EMBL" id="EPY00613.1"/>
    </source>
</evidence>
<reference evidence="2 3" key="1">
    <citation type="submission" date="2013-04" db="EMBL/GenBank/DDBJ databases">
        <authorList>
            <person name="Kuznetsov B."/>
            <person name="Ivanovsky R."/>
        </authorList>
    </citation>
    <scope>NUCLEOTIDE SEQUENCE [LARGE SCALE GENOMIC DNA]</scope>
    <source>
        <strain evidence="2 3">MGU-K5</strain>
    </source>
</reference>
<sequence>MLTPDDILLRHALRLDGLAGHTLALIAADIAAALETVEAEIRRRAPDDAPFSLARLLALRVELLTLQRALGEAVEGRIADALAATIETTSPAVAGALKALEPLAVQAGAASFTVRFIDVDPQLLAKAADVPHDGMSWTRWGRKLADDVMNRVTSELRQGASLGETFPQLRKRLEVVDEMGRTSAERLARTAINATGNRARMAVYEANSGPDGVVKGWRFLATLDSRTSRQCSALSGSAWRFDDPNAPRPPRHPSCRSVALPLLRTFREMGIDLDEAPTGEQASQFGPVSADLSYEQWLRRQSAAFQKEVLGDTRYRAWKNGLPLTAFATYDAPLSIEALRRLYPTEMGA</sequence>
<gene>
    <name evidence="2" type="ORF">K678_15199</name>
</gene>
<dbReference type="InterPro" id="IPR006528">
    <property type="entry name" value="Phage_head_morphogenesis_dom"/>
</dbReference>
<dbReference type="RefSeq" id="WP_021133327.1">
    <property type="nucleotide sequence ID" value="NZ_AQPH01000079.1"/>
</dbReference>
<dbReference type="Pfam" id="PF04233">
    <property type="entry name" value="Phage_Mu_F"/>
    <property type="match status" value="1"/>
</dbReference>
<organism evidence="2 3">
    <name type="scientific">Magnetospirillum fulvum MGU-K5</name>
    <dbReference type="NCBI Taxonomy" id="1316936"/>
    <lineage>
        <taxon>Bacteria</taxon>
        <taxon>Pseudomonadati</taxon>
        <taxon>Pseudomonadota</taxon>
        <taxon>Alphaproteobacteria</taxon>
        <taxon>Rhodospirillales</taxon>
        <taxon>Rhodospirillaceae</taxon>
        <taxon>Magnetospirillum</taxon>
    </lineage>
</organism>
<dbReference type="EMBL" id="AQPH01000079">
    <property type="protein sequence ID" value="EPY00613.1"/>
    <property type="molecule type" value="Genomic_DNA"/>
</dbReference>
<name>S9S9A9_MAGFU</name>
<dbReference type="AlphaFoldDB" id="S9S9A9"/>
<evidence type="ECO:0000313" key="3">
    <source>
        <dbReference type="Proteomes" id="UP000015350"/>
    </source>
</evidence>
<dbReference type="Proteomes" id="UP000015350">
    <property type="component" value="Unassembled WGS sequence"/>
</dbReference>
<dbReference type="OrthoDB" id="8614104at2"/>
<dbReference type="eggNOG" id="COG2369">
    <property type="taxonomic scope" value="Bacteria"/>
</dbReference>
<proteinExistence type="predicted"/>
<dbReference type="STRING" id="1316936.K678_15199"/>
<evidence type="ECO:0000259" key="1">
    <source>
        <dbReference type="Pfam" id="PF04233"/>
    </source>
</evidence>
<dbReference type="NCBIfam" id="TIGR01641">
    <property type="entry name" value="phageSPP1_gp7"/>
    <property type="match status" value="1"/>
</dbReference>
<comment type="caution">
    <text evidence="2">The sequence shown here is derived from an EMBL/GenBank/DDBJ whole genome shotgun (WGS) entry which is preliminary data.</text>
</comment>
<protein>
    <submittedName>
        <fullName evidence="2">Phage head morphogenesis protein</fullName>
    </submittedName>
</protein>
<accession>S9S9A9</accession>